<evidence type="ECO:0000256" key="3">
    <source>
        <dbReference type="ARBA" id="ARBA00022989"/>
    </source>
</evidence>
<feature type="transmembrane region" description="Helical" evidence="5">
    <location>
        <begin position="55"/>
        <end position="73"/>
    </location>
</feature>
<dbReference type="AlphaFoldDB" id="A0A814SM48"/>
<evidence type="ECO:0000313" key="7">
    <source>
        <dbReference type="EMBL" id="CAF4017080.1"/>
    </source>
</evidence>
<dbReference type="GO" id="GO:0016020">
    <property type="term" value="C:membrane"/>
    <property type="evidence" value="ECO:0007669"/>
    <property type="project" value="UniProtKB-SubCell"/>
</dbReference>
<comment type="caution">
    <text evidence="6">The sequence shown here is derived from an EMBL/GenBank/DDBJ whole genome shotgun (WGS) entry which is preliminary data.</text>
</comment>
<keyword evidence="4 5" id="KW-0472">Membrane</keyword>
<protein>
    <recommendedName>
        <fullName evidence="9">RTA1-domain-containing protein</fullName>
    </recommendedName>
</protein>
<evidence type="ECO:0000256" key="1">
    <source>
        <dbReference type="ARBA" id="ARBA00004141"/>
    </source>
</evidence>
<evidence type="ECO:0000256" key="4">
    <source>
        <dbReference type="ARBA" id="ARBA00023136"/>
    </source>
</evidence>
<dbReference type="Proteomes" id="UP000663845">
    <property type="component" value="Unassembled WGS sequence"/>
</dbReference>
<keyword evidence="3 5" id="KW-1133">Transmembrane helix</keyword>
<dbReference type="EMBL" id="CAJNOG010000291">
    <property type="protein sequence ID" value="CAF1150212.1"/>
    <property type="molecule type" value="Genomic_DNA"/>
</dbReference>
<comment type="subcellular location">
    <subcellularLocation>
        <location evidence="1">Membrane</location>
        <topology evidence="1">Multi-pass membrane protein</topology>
    </subcellularLocation>
</comment>
<reference evidence="6" key="1">
    <citation type="submission" date="2021-02" db="EMBL/GenBank/DDBJ databases">
        <authorList>
            <person name="Nowell W R."/>
        </authorList>
    </citation>
    <scope>NUCLEOTIDE SEQUENCE</scope>
</reference>
<dbReference type="PANTHER" id="PTHR31465">
    <property type="entry name" value="PROTEIN RTA1-RELATED"/>
    <property type="match status" value="1"/>
</dbReference>
<feature type="transmembrane region" description="Helical" evidence="5">
    <location>
        <begin position="167"/>
        <end position="191"/>
    </location>
</feature>
<feature type="transmembrane region" description="Helical" evidence="5">
    <location>
        <begin position="212"/>
        <end position="230"/>
    </location>
</feature>
<evidence type="ECO:0000256" key="2">
    <source>
        <dbReference type="ARBA" id="ARBA00022692"/>
    </source>
</evidence>
<proteinExistence type="predicted"/>
<feature type="transmembrane region" description="Helical" evidence="5">
    <location>
        <begin position="85"/>
        <end position="116"/>
    </location>
</feature>
<accession>A0A814SM48</accession>
<feature type="transmembrane region" description="Helical" evidence="5">
    <location>
        <begin position="128"/>
        <end position="147"/>
    </location>
</feature>
<feature type="transmembrane region" description="Helical" evidence="5">
    <location>
        <begin position="250"/>
        <end position="269"/>
    </location>
</feature>
<keyword evidence="2 5" id="KW-0812">Transmembrane</keyword>
<dbReference type="EMBL" id="CAJOAZ010003588">
    <property type="protein sequence ID" value="CAF4017080.1"/>
    <property type="molecule type" value="Genomic_DNA"/>
</dbReference>
<dbReference type="InterPro" id="IPR007568">
    <property type="entry name" value="RTA1"/>
</dbReference>
<evidence type="ECO:0000313" key="6">
    <source>
        <dbReference type="EMBL" id="CAF1150212.1"/>
    </source>
</evidence>
<gene>
    <name evidence="6" type="ORF">JYZ213_LOCUS24059</name>
    <name evidence="7" type="ORF">OXD698_LOCUS30465</name>
</gene>
<organism evidence="6 8">
    <name type="scientific">Adineta steineri</name>
    <dbReference type="NCBI Taxonomy" id="433720"/>
    <lineage>
        <taxon>Eukaryota</taxon>
        <taxon>Metazoa</taxon>
        <taxon>Spiralia</taxon>
        <taxon>Gnathifera</taxon>
        <taxon>Rotifera</taxon>
        <taxon>Eurotatoria</taxon>
        <taxon>Bdelloidea</taxon>
        <taxon>Adinetida</taxon>
        <taxon>Adinetidae</taxon>
        <taxon>Adineta</taxon>
    </lineage>
</organism>
<dbReference type="Proteomes" id="UP000663844">
    <property type="component" value="Unassembled WGS sequence"/>
</dbReference>
<dbReference type="PANTHER" id="PTHR31465:SF1">
    <property type="entry name" value="PROTEIN RTA1-RELATED"/>
    <property type="match status" value="1"/>
</dbReference>
<sequence>MSNGNTTVSYTPGGADDPTNPFHYMPSMAPAIVSLIFFTLLFIILTILTIWKRTWYMITLLVGCILEIIGYATRIPLVLNPVGQIPLYACMNACLIIAPVFNAAIEYVLFGGLVHALGDHYSLIKPKLIAWIFIICDAFSFLIQISGAGLLSSAKGNSESAKTGQTILLAGLGVNLASFAIFCLQLFYFEYRIRRVSPIITNGNIYEKRWRRFLYIIYLSSTLVLIRQIYRVIEFAQGFTGYLAVHEVYFYIFDTIPIFISSAVYTICFPGNGYLPPNKNDTFATMHDNEYNTTLWRRFNFARK</sequence>
<evidence type="ECO:0000313" key="8">
    <source>
        <dbReference type="Proteomes" id="UP000663845"/>
    </source>
</evidence>
<evidence type="ECO:0000256" key="5">
    <source>
        <dbReference type="SAM" id="Phobius"/>
    </source>
</evidence>
<dbReference type="Pfam" id="PF04479">
    <property type="entry name" value="RTA1"/>
    <property type="match status" value="1"/>
</dbReference>
<feature type="transmembrane region" description="Helical" evidence="5">
    <location>
        <begin position="28"/>
        <end position="48"/>
    </location>
</feature>
<evidence type="ECO:0008006" key="9">
    <source>
        <dbReference type="Google" id="ProtNLM"/>
    </source>
</evidence>
<name>A0A814SM48_9BILA</name>